<keyword evidence="1" id="KW-1133">Transmembrane helix</keyword>
<sequence length="60" mass="6753">MEKIDGGRRVIWVKFGFSSYLLLYCVEARSILLGVAHLWAVSQPALKNVFPRTAGRKFGV</sequence>
<accession>A0A0L0NXB2</accession>
<evidence type="ECO:0000256" key="1">
    <source>
        <dbReference type="SAM" id="Phobius"/>
    </source>
</evidence>
<name>A0A0L0NXB2_CANAR</name>
<gene>
    <name evidence="2" type="ORF">QG37_04820</name>
</gene>
<proteinExistence type="predicted"/>
<evidence type="ECO:0000313" key="3">
    <source>
        <dbReference type="Proteomes" id="UP000037122"/>
    </source>
</evidence>
<dbReference type="VEuPathDB" id="FungiDB:QG37_04820"/>
<dbReference type="EMBL" id="LGST01000033">
    <property type="protein sequence ID" value="KND98295.1"/>
    <property type="molecule type" value="Genomic_DNA"/>
</dbReference>
<evidence type="ECO:0000313" key="2">
    <source>
        <dbReference type="EMBL" id="KND98295.1"/>
    </source>
</evidence>
<organism evidence="2 3">
    <name type="scientific">Candidozyma auris</name>
    <name type="common">Yeast</name>
    <name type="synonym">Candida auris</name>
    <dbReference type="NCBI Taxonomy" id="498019"/>
    <lineage>
        <taxon>Eukaryota</taxon>
        <taxon>Fungi</taxon>
        <taxon>Dikarya</taxon>
        <taxon>Ascomycota</taxon>
        <taxon>Saccharomycotina</taxon>
        <taxon>Pichiomycetes</taxon>
        <taxon>Metschnikowiaceae</taxon>
        <taxon>Candidozyma</taxon>
    </lineage>
</organism>
<dbReference type="Proteomes" id="UP000037122">
    <property type="component" value="Unassembled WGS sequence"/>
</dbReference>
<protein>
    <submittedName>
        <fullName evidence="2">Uncharacterized protein</fullName>
    </submittedName>
</protein>
<keyword evidence="1" id="KW-0812">Transmembrane</keyword>
<keyword evidence="1" id="KW-0472">Membrane</keyword>
<comment type="caution">
    <text evidence="2">The sequence shown here is derived from an EMBL/GenBank/DDBJ whole genome shotgun (WGS) entry which is preliminary data.</text>
</comment>
<dbReference type="AlphaFoldDB" id="A0A0L0NXB2"/>
<reference evidence="3" key="1">
    <citation type="journal article" date="2015" name="BMC Genomics">
        <title>Draft genome of a commonly misdiagnosed multidrug resistant pathogen Candida auris.</title>
        <authorList>
            <person name="Chatterjee S."/>
            <person name="Alampalli S.V."/>
            <person name="Nageshan R.K."/>
            <person name="Chettiar S.T."/>
            <person name="Joshi S."/>
            <person name="Tatu U.S."/>
        </authorList>
    </citation>
    <scope>NUCLEOTIDE SEQUENCE [LARGE SCALE GENOMIC DNA]</scope>
    <source>
        <strain evidence="3">6684</strain>
    </source>
</reference>
<feature type="transmembrane region" description="Helical" evidence="1">
    <location>
        <begin position="21"/>
        <end position="40"/>
    </location>
</feature>